<feature type="compositionally biased region" description="Polar residues" evidence="1">
    <location>
        <begin position="169"/>
        <end position="189"/>
    </location>
</feature>
<dbReference type="EMBL" id="JANIIK010000047">
    <property type="protein sequence ID" value="KAJ3600963.1"/>
    <property type="molecule type" value="Genomic_DNA"/>
</dbReference>
<evidence type="ECO:0000256" key="1">
    <source>
        <dbReference type="SAM" id="MobiDB-lite"/>
    </source>
</evidence>
<reference evidence="2" key="1">
    <citation type="submission" date="2022-07" db="EMBL/GenBank/DDBJ databases">
        <title>Chromosome-level genome of Muraenolepis orangiensis.</title>
        <authorList>
            <person name="Kim J."/>
        </authorList>
    </citation>
    <scope>NUCLEOTIDE SEQUENCE</scope>
    <source>
        <strain evidence="2">KU_S4_2022</strain>
        <tissue evidence="2">Muscle</tissue>
    </source>
</reference>
<proteinExistence type="predicted"/>
<dbReference type="OrthoDB" id="8956736at2759"/>
<name>A0A9Q0E8E8_9TELE</name>
<organism evidence="2 3">
    <name type="scientific">Muraenolepis orangiensis</name>
    <name type="common">Patagonian moray cod</name>
    <dbReference type="NCBI Taxonomy" id="630683"/>
    <lineage>
        <taxon>Eukaryota</taxon>
        <taxon>Metazoa</taxon>
        <taxon>Chordata</taxon>
        <taxon>Craniata</taxon>
        <taxon>Vertebrata</taxon>
        <taxon>Euteleostomi</taxon>
        <taxon>Actinopterygii</taxon>
        <taxon>Neopterygii</taxon>
        <taxon>Teleostei</taxon>
        <taxon>Neoteleostei</taxon>
        <taxon>Acanthomorphata</taxon>
        <taxon>Zeiogadaria</taxon>
        <taxon>Gadariae</taxon>
        <taxon>Gadiformes</taxon>
        <taxon>Muraenolepidoidei</taxon>
        <taxon>Muraenolepididae</taxon>
        <taxon>Muraenolepis</taxon>
    </lineage>
</organism>
<protein>
    <submittedName>
        <fullName evidence="2">Uncharacterized protein</fullName>
    </submittedName>
</protein>
<evidence type="ECO:0000313" key="2">
    <source>
        <dbReference type="EMBL" id="KAJ3600963.1"/>
    </source>
</evidence>
<keyword evidence="3" id="KW-1185">Reference proteome</keyword>
<evidence type="ECO:0000313" key="3">
    <source>
        <dbReference type="Proteomes" id="UP001148018"/>
    </source>
</evidence>
<feature type="region of interest" description="Disordered" evidence="1">
    <location>
        <begin position="116"/>
        <end position="189"/>
    </location>
</feature>
<accession>A0A9Q0E8E8</accession>
<dbReference type="AlphaFoldDB" id="A0A9Q0E8E8"/>
<sequence length="189" mass="20907">MHNLGTSRVPDTAPFDQYRNRIWNGLRADYPTRHNTAGLSGLKQRPDEELHAYIKRAETNWHTNTGSRHDNGTPLILHLFREVLIQGLPERVRAGLAQVVGLADLPDLAWRQNLEHHSAAQQKKQEAELADGKAAGKKATGNANSCSRSDPQSARRQEEGWEDPPDATGGSSTRGSTPKPQTQTTIHRA</sequence>
<dbReference type="Proteomes" id="UP001148018">
    <property type="component" value="Unassembled WGS sequence"/>
</dbReference>
<gene>
    <name evidence="2" type="ORF">NHX12_031936</name>
</gene>
<feature type="compositionally biased region" description="Basic and acidic residues" evidence="1">
    <location>
        <begin position="116"/>
        <end position="131"/>
    </location>
</feature>
<comment type="caution">
    <text evidence="2">The sequence shown here is derived from an EMBL/GenBank/DDBJ whole genome shotgun (WGS) entry which is preliminary data.</text>
</comment>